<organism evidence="1">
    <name type="scientific">Eubacterium limosum</name>
    <dbReference type="NCBI Taxonomy" id="1736"/>
    <lineage>
        <taxon>Bacteria</taxon>
        <taxon>Bacillati</taxon>
        <taxon>Bacillota</taxon>
        <taxon>Clostridia</taxon>
        <taxon>Eubacteriales</taxon>
        <taxon>Eubacteriaceae</taxon>
        <taxon>Eubacterium</taxon>
    </lineage>
</organism>
<proteinExistence type="predicted"/>
<accession>A0A6N3GTQ6</accession>
<sequence>MLKEKEKIEALVSEYDERYQTLIRDCMTETEKEFETFILSLIM</sequence>
<dbReference type="AlphaFoldDB" id="A0A6N3GTQ6"/>
<evidence type="ECO:0000313" key="1">
    <source>
        <dbReference type="EMBL" id="VYU67725.1"/>
    </source>
</evidence>
<name>A0A6N3GTQ6_EUBLI</name>
<reference evidence="1" key="1">
    <citation type="submission" date="2019-11" db="EMBL/GenBank/DDBJ databases">
        <authorList>
            <person name="Feng L."/>
        </authorList>
    </citation>
    <scope>NUCLEOTIDE SEQUENCE</scope>
    <source>
        <strain evidence="1">ElimosumLFYP34</strain>
    </source>
</reference>
<gene>
    <name evidence="1" type="ORF">ELLFYP34_00704</name>
</gene>
<protein>
    <submittedName>
        <fullName evidence="1">Uncharacterized protein</fullName>
    </submittedName>
</protein>
<dbReference type="EMBL" id="CACRTR010000023">
    <property type="protein sequence ID" value="VYU67725.1"/>
    <property type="molecule type" value="Genomic_DNA"/>
</dbReference>